<feature type="transmembrane region" description="Helical" evidence="2">
    <location>
        <begin position="508"/>
        <end position="531"/>
    </location>
</feature>
<dbReference type="OMA" id="CLNIFFP"/>
<dbReference type="RefSeq" id="XP_022812398.1">
    <property type="nucleotide sequence ID" value="XM_022956501.1"/>
</dbReference>
<dbReference type="PANTHER" id="PTHR21329:SF3">
    <property type="entry name" value="PHOSPHATIDYLINOSITOL N-ACETYLGLUCOSAMINYLTRANSFERASE SUBUNIT Q"/>
    <property type="match status" value="1"/>
</dbReference>
<dbReference type="PANTHER" id="PTHR21329">
    <property type="entry name" value="PHOSPHATIDYLINOSITOL N-ACETYLGLUCOSAMINYLTRANSFERASE SUBUNIT Q-RELATED"/>
    <property type="match status" value="1"/>
</dbReference>
<gene>
    <name evidence="4" type="ORF">PY17X_1119200</name>
    <name evidence="3" type="ORF">PYYM_1120100</name>
</gene>
<keyword evidence="2" id="KW-0812">Transmembrane</keyword>
<dbReference type="AlphaFoldDB" id="A0A077Y603"/>
<reference evidence="5 6" key="1">
    <citation type="journal article" date="2014" name="BMC Biol.">
        <title>A comprehensive evaluation of rodent malaria parasite genomes and gene expression.</title>
        <authorList>
            <person name="Otto T.D."/>
            <person name="Bohme U."/>
            <person name="Jackson A.P."/>
            <person name="Hunt M."/>
            <person name="Franke-Fayard B."/>
            <person name="Hoeijmakers W.A."/>
            <person name="Religa A.A."/>
            <person name="Robertson L."/>
            <person name="Sanders M."/>
            <person name="Ogun S.A."/>
            <person name="Cunningham D."/>
            <person name="Erhart A."/>
            <person name="Billker O."/>
            <person name="Khan S.M."/>
            <person name="Stunnenberg H.G."/>
            <person name="Langhorne J."/>
            <person name="Holder A.A."/>
            <person name="Waters A.P."/>
            <person name="Newbold C.I."/>
            <person name="Pain A."/>
            <person name="Berriman M."/>
            <person name="Janse C.J."/>
        </authorList>
    </citation>
    <scope>NUCLEOTIDE SEQUENCE [LARGE SCALE GENOMIC DNA]</scope>
    <source>
        <strain evidence="4 5">17X</strain>
        <strain evidence="3 6">YM</strain>
    </source>
</reference>
<dbReference type="GO" id="GO:0016757">
    <property type="term" value="F:glycosyltransferase activity"/>
    <property type="evidence" value="ECO:0007669"/>
    <property type="project" value="UniProtKB-KW"/>
</dbReference>
<dbReference type="VEuPathDB" id="PlasmoDB:PYYM_1120100"/>
<evidence type="ECO:0000313" key="4">
    <source>
        <dbReference type="EMBL" id="VTZ79468.1"/>
    </source>
</evidence>
<feature type="transmembrane region" description="Helical" evidence="2">
    <location>
        <begin position="587"/>
        <end position="607"/>
    </location>
</feature>
<reference evidence="4" key="4">
    <citation type="submission" date="2019-05" db="EMBL/GenBank/DDBJ databases">
        <authorList>
            <consortium name="Pathogen Informatics"/>
        </authorList>
    </citation>
    <scope>NUCLEOTIDE SEQUENCE</scope>
    <source>
        <strain evidence="4">17X</strain>
    </source>
</reference>
<evidence type="ECO:0000313" key="6">
    <source>
        <dbReference type="Proteomes" id="UP000072904"/>
    </source>
</evidence>
<feature type="transmembrane region" description="Helical" evidence="2">
    <location>
        <begin position="300"/>
        <end position="325"/>
    </location>
</feature>
<dbReference type="VEuPathDB" id="PlasmoDB:PY03381"/>
<feature type="region of interest" description="Disordered" evidence="1">
    <location>
        <begin position="196"/>
        <end position="224"/>
    </location>
</feature>
<dbReference type="GO" id="GO:0006506">
    <property type="term" value="P:GPI anchor biosynthetic process"/>
    <property type="evidence" value="ECO:0007669"/>
    <property type="project" value="InterPro"/>
</dbReference>
<organism evidence="3 6">
    <name type="scientific">Plasmodium yoelii</name>
    <dbReference type="NCBI Taxonomy" id="5861"/>
    <lineage>
        <taxon>Eukaryota</taxon>
        <taxon>Sar</taxon>
        <taxon>Alveolata</taxon>
        <taxon>Apicomplexa</taxon>
        <taxon>Aconoidasida</taxon>
        <taxon>Haemosporida</taxon>
        <taxon>Plasmodiidae</taxon>
        <taxon>Plasmodium</taxon>
        <taxon>Plasmodium (Vinckeia)</taxon>
    </lineage>
</organism>
<dbReference type="Proteomes" id="UP000072874">
    <property type="component" value="Chromosome 11"/>
</dbReference>
<accession>A0A077Y603</accession>
<protein>
    <submittedName>
        <fullName evidence="3">N-acetylglucosamine transferase, putative</fullName>
    </submittedName>
    <submittedName>
        <fullName evidence="4">Phosphatidylinositol N-acetylglucosaminyltransferase subunit GPI1, putative</fullName>
    </submittedName>
</protein>
<name>A0A077Y603_PLAYE</name>
<feature type="transmembrane region" description="Helical" evidence="2">
    <location>
        <begin position="383"/>
        <end position="404"/>
    </location>
</feature>
<evidence type="ECO:0000256" key="2">
    <source>
        <dbReference type="SAM" id="Phobius"/>
    </source>
</evidence>
<keyword evidence="2" id="KW-0472">Membrane</keyword>
<dbReference type="VEuPathDB" id="PlasmoDB:PY17X_1119200"/>
<dbReference type="GO" id="GO:0016020">
    <property type="term" value="C:membrane"/>
    <property type="evidence" value="ECO:0007669"/>
    <property type="project" value="InterPro"/>
</dbReference>
<dbReference type="EMBL" id="LM993665">
    <property type="protein sequence ID" value="VTZ79468.1"/>
    <property type="molecule type" value="Genomic_DNA"/>
</dbReference>
<reference evidence="4" key="3">
    <citation type="submission" date="2014-05" db="EMBL/GenBank/DDBJ databases">
        <authorList>
            <person name="Aslett M.A."/>
            <person name="De Silva N."/>
        </authorList>
    </citation>
    <scope>NUCLEOTIDE SEQUENCE</scope>
    <source>
        <strain evidence="4">17X</strain>
    </source>
</reference>
<dbReference type="EMBL" id="LK934639">
    <property type="protein sequence ID" value="CDU18883.1"/>
    <property type="molecule type" value="Genomic_DNA"/>
</dbReference>
<feature type="compositionally biased region" description="Basic and acidic residues" evidence="1">
    <location>
        <begin position="202"/>
        <end position="224"/>
    </location>
</feature>
<dbReference type="OrthoDB" id="70250at2759"/>
<feature type="transmembrane region" description="Helical" evidence="2">
    <location>
        <begin position="552"/>
        <end position="581"/>
    </location>
</feature>
<reference evidence="3" key="2">
    <citation type="submission" date="2014-05" db="EMBL/GenBank/DDBJ databases">
        <authorList>
            <person name="Aslett A.Martin."/>
            <person name="De Silva Nishadi"/>
        </authorList>
    </citation>
    <scope>NUCLEOTIDE SEQUENCE</scope>
    <source>
        <strain evidence="3">YM</strain>
    </source>
</reference>
<dbReference type="KEGG" id="pyo:PY17X_1119200"/>
<proteinExistence type="predicted"/>
<evidence type="ECO:0000313" key="5">
    <source>
        <dbReference type="Proteomes" id="UP000072874"/>
    </source>
</evidence>
<dbReference type="Proteomes" id="UP000072904">
    <property type="component" value="Chromosome 11"/>
</dbReference>
<dbReference type="GeneID" id="3830605"/>
<evidence type="ECO:0000256" key="1">
    <source>
        <dbReference type="SAM" id="MobiDB-lite"/>
    </source>
</evidence>
<dbReference type="InterPro" id="IPR007720">
    <property type="entry name" value="PigQ/GPI1"/>
</dbReference>
<keyword evidence="4" id="KW-0328">Glycosyltransferase</keyword>
<sequence>MDNTQQANIYNYVNIYFPENIKIYENTSKCFLYGFSNSSTYATIYVTPNYIKEIEFEMNHEQIKNWESFRILGELMFVKNYDDIEKYVNSKNKKDKINYIYSIYYKNKPIVVKINTENEKKNSVLFILYNTNKYIYNFDSDHVNSLISDAYKINFASIYYNKDYHKKSNSILNNSNLNNGKTKNLNIGSGKCQHMHTTSCGDSKRCDSERCDSKRCDSERCDSKRCDSERCDSERCDSERCDREKGKKSYDLSKNKICEHLLIRDVIKLINLRYVYIEEMEKYENKNNGNIPKNIITPKFIYIIYIWLFFMYIISVINKTIYYLFYIPYIFSEKFDSKNKLTILKLIKDKCLLNSEWYKIFLQIIKNKKKKNFYIYYKYKQILLIRAFSLLLDVLGGIILFYIISIQIFNLGFIYDKIKTVFETTTLTSILGTLLQKPFGIKLNNNFTSFIGSVVVSILDKWEVFKNLIPFKRNSIINFFNISSLLGLSIFLSLTIDYLRFATVHVTIIFFFFKKIFSIFHSTMYSLYLLFNGKKWNVLKSRVDTNYYTNKEVILGTMLFAILIFLSPTVVILLFVFGIVYFAIKGFIYFLVVLKEIILYSPIYILLLRSENKYISKGIKMKQCQYTKENELNGFPQSHYLLLENDKLLFLDKIKLFFAIFFNYQNFK</sequence>
<feature type="transmembrane region" description="Helical" evidence="2">
    <location>
        <begin position="476"/>
        <end position="496"/>
    </location>
</feature>
<keyword evidence="2" id="KW-1133">Transmembrane helix</keyword>
<dbReference type="Pfam" id="PF05024">
    <property type="entry name" value="Gpi1"/>
    <property type="match status" value="1"/>
</dbReference>
<dbReference type="GO" id="GO:0005783">
    <property type="term" value="C:endoplasmic reticulum"/>
    <property type="evidence" value="ECO:0007669"/>
    <property type="project" value="TreeGrafter"/>
</dbReference>
<dbReference type="VEuPathDB" id="PlasmoDB:Py17XNL_001105594"/>
<evidence type="ECO:0000313" key="3">
    <source>
        <dbReference type="EMBL" id="CDU18883.1"/>
    </source>
</evidence>
<keyword evidence="3" id="KW-0808">Transferase</keyword>